<feature type="transmembrane region" description="Helical" evidence="6">
    <location>
        <begin position="388"/>
        <end position="407"/>
    </location>
</feature>
<keyword evidence="5 6" id="KW-0472">Membrane</keyword>
<feature type="transmembrane region" description="Helical" evidence="6">
    <location>
        <begin position="494"/>
        <end position="517"/>
    </location>
</feature>
<dbReference type="EMBL" id="UOEN01000056">
    <property type="protein sequence ID" value="VAW11923.1"/>
    <property type="molecule type" value="Genomic_DNA"/>
</dbReference>
<sequence>STGVAQEICPLNGVPLKPKGIVNLDEFRKIAVLESGRVKPLDTYARNVLLRLSGKRSFDKEDAIVWFSRLLFASQETANDKVFLINHPEVAVALGIEPQEKRRYSYSQLRPVTEKLTDLARSSFQIEEESRGIVENEILRVYQNVLLYAQLTYTFNFAFPDPAFTVSTLEIKKLLDMKGPYSQLSFLDVALKANILHEYMATLEKSEFKSWTVAQKEVALLAQKMFEWSMYYQKLPVEIVPSFDPQDESWLSPWDSLSVSLHQESKRKEAVYFAQMMASYWGGKDFKFNLAVKQYNDLIRKRLDSRDKNLLKSIDLEINYNHWAFFFKAKILYLFGFILFLMSLGFWSAPLKKISVFLVGSGFILTAIAVVWRILILNRPPVSNLYDTFIFVALINVLAGLIVEIIVRNGLGTAIASIGGFIFLQIAGKFAIEGDTLQMLMAVLDSNFWLSTHVITITIGYAGVCMAGIVGHIYILIGTFAPQKKELLDSTHKILLGSLAFGLIMTFLGTNLGGIWADSSWGRFWGWDPKENGALLIVLWSAILFHMKVGRMIKGLGLAVGAALGIIVVMWAWFGVNLLGVGLHSYGFTSGLMINLLIYLFCQILFLIIFTPIAQKRLG</sequence>
<comment type="subcellular location">
    <subcellularLocation>
        <location evidence="1">Membrane</location>
        <topology evidence="1">Multi-pass membrane protein</topology>
    </subcellularLocation>
</comment>
<dbReference type="AlphaFoldDB" id="A0A3B0T777"/>
<feature type="transmembrane region" description="Helical" evidence="6">
    <location>
        <begin position="414"/>
        <end position="432"/>
    </location>
</feature>
<feature type="non-terminal residue" evidence="8">
    <location>
        <position position="1"/>
    </location>
</feature>
<name>A0A3B0T777_9ZZZZ</name>
<keyword evidence="4 6" id="KW-1133">Transmembrane helix</keyword>
<dbReference type="InterPro" id="IPR045062">
    <property type="entry name" value="Cyt_c_biogenesis_CcsA/CcmC"/>
</dbReference>
<dbReference type="GO" id="GO:0020037">
    <property type="term" value="F:heme binding"/>
    <property type="evidence" value="ECO:0007669"/>
    <property type="project" value="InterPro"/>
</dbReference>
<dbReference type="Pfam" id="PF01578">
    <property type="entry name" value="Cytochrom_C_asm"/>
    <property type="match status" value="1"/>
</dbReference>
<evidence type="ECO:0000256" key="3">
    <source>
        <dbReference type="ARBA" id="ARBA00022748"/>
    </source>
</evidence>
<gene>
    <name evidence="8" type="ORF">MNBD_BACTEROID05-825</name>
</gene>
<evidence type="ECO:0000256" key="4">
    <source>
        <dbReference type="ARBA" id="ARBA00022989"/>
    </source>
</evidence>
<protein>
    <recommendedName>
        <fullName evidence="7">Cytochrome c assembly protein domain-containing protein</fullName>
    </recommendedName>
</protein>
<keyword evidence="3" id="KW-0201">Cytochrome c-type biogenesis</keyword>
<feature type="transmembrane region" description="Helical" evidence="6">
    <location>
        <begin position="596"/>
        <end position="614"/>
    </location>
</feature>
<feature type="transmembrane region" description="Helical" evidence="6">
    <location>
        <begin position="532"/>
        <end position="549"/>
    </location>
</feature>
<feature type="transmembrane region" description="Helical" evidence="6">
    <location>
        <begin position="556"/>
        <end position="576"/>
    </location>
</feature>
<dbReference type="PANTHER" id="PTHR30071">
    <property type="entry name" value="HEME EXPORTER PROTEIN C"/>
    <property type="match status" value="1"/>
</dbReference>
<dbReference type="InterPro" id="IPR002541">
    <property type="entry name" value="Cyt_c_assembly"/>
</dbReference>
<dbReference type="PANTHER" id="PTHR30071:SF1">
    <property type="entry name" value="CYTOCHROME B_B6 PROTEIN-RELATED"/>
    <property type="match status" value="1"/>
</dbReference>
<evidence type="ECO:0000256" key="5">
    <source>
        <dbReference type="ARBA" id="ARBA00023136"/>
    </source>
</evidence>
<evidence type="ECO:0000256" key="1">
    <source>
        <dbReference type="ARBA" id="ARBA00004141"/>
    </source>
</evidence>
<feature type="transmembrane region" description="Helical" evidence="6">
    <location>
        <begin position="331"/>
        <end position="349"/>
    </location>
</feature>
<feature type="transmembrane region" description="Helical" evidence="6">
    <location>
        <begin position="452"/>
        <end position="482"/>
    </location>
</feature>
<dbReference type="GO" id="GO:0017004">
    <property type="term" value="P:cytochrome complex assembly"/>
    <property type="evidence" value="ECO:0007669"/>
    <property type="project" value="UniProtKB-KW"/>
</dbReference>
<accession>A0A3B0T777</accession>
<dbReference type="GO" id="GO:0005886">
    <property type="term" value="C:plasma membrane"/>
    <property type="evidence" value="ECO:0007669"/>
    <property type="project" value="TreeGrafter"/>
</dbReference>
<feature type="domain" description="Cytochrome c assembly protein" evidence="7">
    <location>
        <begin position="382"/>
        <end position="584"/>
    </location>
</feature>
<organism evidence="8">
    <name type="scientific">hydrothermal vent metagenome</name>
    <dbReference type="NCBI Taxonomy" id="652676"/>
    <lineage>
        <taxon>unclassified sequences</taxon>
        <taxon>metagenomes</taxon>
        <taxon>ecological metagenomes</taxon>
    </lineage>
</organism>
<feature type="transmembrane region" description="Helical" evidence="6">
    <location>
        <begin position="356"/>
        <end position="376"/>
    </location>
</feature>
<evidence type="ECO:0000259" key="7">
    <source>
        <dbReference type="Pfam" id="PF01578"/>
    </source>
</evidence>
<evidence type="ECO:0000256" key="6">
    <source>
        <dbReference type="SAM" id="Phobius"/>
    </source>
</evidence>
<reference evidence="8" key="1">
    <citation type="submission" date="2018-06" db="EMBL/GenBank/DDBJ databases">
        <authorList>
            <person name="Zhirakovskaya E."/>
        </authorList>
    </citation>
    <scope>NUCLEOTIDE SEQUENCE</scope>
</reference>
<keyword evidence="2 6" id="KW-0812">Transmembrane</keyword>
<evidence type="ECO:0000313" key="8">
    <source>
        <dbReference type="EMBL" id="VAW11923.1"/>
    </source>
</evidence>
<proteinExistence type="predicted"/>
<evidence type="ECO:0000256" key="2">
    <source>
        <dbReference type="ARBA" id="ARBA00022692"/>
    </source>
</evidence>